<evidence type="ECO:0000313" key="14">
    <source>
        <dbReference type="Proteomes" id="UP000054350"/>
    </source>
</evidence>
<dbReference type="InterPro" id="IPR000245">
    <property type="entry name" value="ATPase_proteolipid_csu"/>
</dbReference>
<comment type="similarity">
    <text evidence="2 11">Belongs to the V-ATPase proteolipid subunit family.</text>
</comment>
<dbReference type="Pfam" id="PF00137">
    <property type="entry name" value="ATP-synt_C"/>
    <property type="match status" value="2"/>
</dbReference>
<evidence type="ECO:0000256" key="10">
    <source>
        <dbReference type="ARBA" id="ARBA00046480"/>
    </source>
</evidence>
<evidence type="ECO:0000313" key="13">
    <source>
        <dbReference type="EMBL" id="KNE56879.1"/>
    </source>
</evidence>
<accession>A0A0L0S3B7</accession>
<dbReference type="OMA" id="MVNVACG"/>
<dbReference type="GO" id="GO:0005774">
    <property type="term" value="C:vacuolar membrane"/>
    <property type="evidence" value="ECO:0007669"/>
    <property type="project" value="UniProtKB-ARBA"/>
</dbReference>
<comment type="function">
    <text evidence="11">Proton-conducting pore forming of the V0 complex of vacuolar(H+)-ATPase (V-ATPase), a multisubunit enzyme composed of a peripheral complex (V1) that hydrolyzes ATP and a membrane integral complex (V0) that translocates protons. V-ATPase is responsible for acidifying and maintaining the pH of intracellular compartments.</text>
</comment>
<dbReference type="GO" id="GO:0046961">
    <property type="term" value="F:proton-transporting ATPase activity, rotational mechanism"/>
    <property type="evidence" value="ECO:0007669"/>
    <property type="project" value="InterPro"/>
</dbReference>
<keyword evidence="14" id="KW-1185">Reference proteome</keyword>
<feature type="domain" description="V-ATPase proteolipid subunit C-like" evidence="12">
    <location>
        <begin position="55"/>
        <end position="113"/>
    </location>
</feature>
<feature type="transmembrane region" description="Helical" evidence="11">
    <location>
        <begin position="51"/>
        <end position="82"/>
    </location>
</feature>
<feature type="transmembrane region" description="Helical" evidence="11">
    <location>
        <begin position="94"/>
        <end position="116"/>
    </location>
</feature>
<keyword evidence="4 11" id="KW-0812">Transmembrane</keyword>
<feature type="transmembrane region" description="Helical" evidence="11">
    <location>
        <begin position="170"/>
        <end position="196"/>
    </location>
</feature>
<dbReference type="FunFam" id="1.20.120.610:FF:000002">
    <property type="entry name" value="V-type proton ATPase proteolipid subunit"/>
    <property type="match status" value="1"/>
</dbReference>
<dbReference type="SUPFAM" id="SSF81333">
    <property type="entry name" value="F1F0 ATP synthase subunit C"/>
    <property type="match status" value="2"/>
</dbReference>
<dbReference type="CDD" id="cd18178">
    <property type="entry name" value="ATP-synt_Vo_c_ATP6F_rpt2"/>
    <property type="match status" value="1"/>
</dbReference>
<sequence>MQYYKSLATNPAALLSYTSAVVTVIALYLLFTGYGEAFNVGYYLLAISPYMWASIGIGLAIGLSVVGAAWGIFAVGVSILGAGVRVPRITTKNLVSIIFCEAVAIYGIIVAIVFSAKLGNVSPLTFTASHYYTGYSLFWSGLTVGLCNIACGLTVGLTGSSTALADAHDAALFVKVLVIGIFGSVIGMFGLIVALLQTGKAAEFGA</sequence>
<evidence type="ECO:0000259" key="12">
    <source>
        <dbReference type="Pfam" id="PF00137"/>
    </source>
</evidence>
<dbReference type="Proteomes" id="UP000054350">
    <property type="component" value="Unassembled WGS sequence"/>
</dbReference>
<comment type="subunit">
    <text evidence="10 11">V-ATPase is a heteromultimeric enzyme composed of a peripheral catalytic V1 complex (components A to H) attached to an integral membrane V0 proton pore complex (components: a, c, c', c'', d, e, f and VOA1). The decameric c-ring forms the proton-conducting pore, and is composed of eight proteolipid subunits c, one subunit c' and one subunit c''.</text>
</comment>
<evidence type="ECO:0000256" key="4">
    <source>
        <dbReference type="ARBA" id="ARBA00022692"/>
    </source>
</evidence>
<feature type="transmembrane region" description="Helical" evidence="11">
    <location>
        <begin position="136"/>
        <end position="158"/>
    </location>
</feature>
<dbReference type="AlphaFoldDB" id="A0A0L0S3B7"/>
<dbReference type="EMBL" id="GG745331">
    <property type="protein sequence ID" value="KNE56879.1"/>
    <property type="molecule type" value="Genomic_DNA"/>
</dbReference>
<reference evidence="13 14" key="1">
    <citation type="submission" date="2009-11" db="EMBL/GenBank/DDBJ databases">
        <title>Annotation of Allomyces macrogynus ATCC 38327.</title>
        <authorList>
            <consortium name="The Broad Institute Genome Sequencing Platform"/>
            <person name="Russ C."/>
            <person name="Cuomo C."/>
            <person name="Burger G."/>
            <person name="Gray M.W."/>
            <person name="Holland P.W.H."/>
            <person name="King N."/>
            <person name="Lang F.B.F."/>
            <person name="Roger A.J."/>
            <person name="Ruiz-Trillo I."/>
            <person name="Young S.K."/>
            <person name="Zeng Q."/>
            <person name="Gargeya S."/>
            <person name="Fitzgerald M."/>
            <person name="Haas B."/>
            <person name="Abouelleil A."/>
            <person name="Alvarado L."/>
            <person name="Arachchi H.M."/>
            <person name="Berlin A."/>
            <person name="Chapman S.B."/>
            <person name="Gearin G."/>
            <person name="Goldberg J."/>
            <person name="Griggs A."/>
            <person name="Gujja S."/>
            <person name="Hansen M."/>
            <person name="Heiman D."/>
            <person name="Howarth C."/>
            <person name="Larimer J."/>
            <person name="Lui A."/>
            <person name="MacDonald P.J.P."/>
            <person name="McCowen C."/>
            <person name="Montmayeur A."/>
            <person name="Murphy C."/>
            <person name="Neiman D."/>
            <person name="Pearson M."/>
            <person name="Priest M."/>
            <person name="Roberts A."/>
            <person name="Saif S."/>
            <person name="Shea T."/>
            <person name="Sisk P."/>
            <person name="Stolte C."/>
            <person name="Sykes S."/>
            <person name="Wortman J."/>
            <person name="Nusbaum C."/>
            <person name="Birren B."/>
        </authorList>
    </citation>
    <scope>NUCLEOTIDE SEQUENCE [LARGE SCALE GENOMIC DNA]</scope>
    <source>
        <strain evidence="13 14">ATCC 38327</strain>
    </source>
</reference>
<dbReference type="STRING" id="578462.A0A0L0S3B7"/>
<comment type="subcellular location">
    <subcellularLocation>
        <location evidence="1">Membrane</location>
        <topology evidence="1">Multi-pass membrane protein</topology>
    </subcellularLocation>
</comment>
<dbReference type="InterPro" id="IPR035921">
    <property type="entry name" value="F/V-ATP_Csub_sf"/>
</dbReference>
<organism evidence="13 14">
    <name type="scientific">Allomyces macrogynus (strain ATCC 38327)</name>
    <name type="common">Allomyces javanicus var. macrogynus</name>
    <dbReference type="NCBI Taxonomy" id="578462"/>
    <lineage>
        <taxon>Eukaryota</taxon>
        <taxon>Fungi</taxon>
        <taxon>Fungi incertae sedis</taxon>
        <taxon>Blastocladiomycota</taxon>
        <taxon>Blastocladiomycetes</taxon>
        <taxon>Blastocladiales</taxon>
        <taxon>Blastocladiaceae</taxon>
        <taxon>Allomyces</taxon>
    </lineage>
</organism>
<keyword evidence="8 11" id="KW-0472">Membrane</keyword>
<dbReference type="VEuPathDB" id="FungiDB:AMAG_02650"/>
<keyword evidence="6 11" id="KW-1133">Transmembrane helix</keyword>
<reference evidence="14" key="2">
    <citation type="submission" date="2009-11" db="EMBL/GenBank/DDBJ databases">
        <title>The Genome Sequence of Allomyces macrogynus strain ATCC 38327.</title>
        <authorList>
            <consortium name="The Broad Institute Genome Sequencing Platform"/>
            <person name="Russ C."/>
            <person name="Cuomo C."/>
            <person name="Shea T."/>
            <person name="Young S.K."/>
            <person name="Zeng Q."/>
            <person name="Koehrsen M."/>
            <person name="Haas B."/>
            <person name="Borodovsky M."/>
            <person name="Guigo R."/>
            <person name="Alvarado L."/>
            <person name="Berlin A."/>
            <person name="Borenstein D."/>
            <person name="Chen Z."/>
            <person name="Engels R."/>
            <person name="Freedman E."/>
            <person name="Gellesch M."/>
            <person name="Goldberg J."/>
            <person name="Griggs A."/>
            <person name="Gujja S."/>
            <person name="Heiman D."/>
            <person name="Hepburn T."/>
            <person name="Howarth C."/>
            <person name="Jen D."/>
            <person name="Larson L."/>
            <person name="Lewis B."/>
            <person name="Mehta T."/>
            <person name="Park D."/>
            <person name="Pearson M."/>
            <person name="Roberts A."/>
            <person name="Saif S."/>
            <person name="Shenoy N."/>
            <person name="Sisk P."/>
            <person name="Stolte C."/>
            <person name="Sykes S."/>
            <person name="Walk T."/>
            <person name="White J."/>
            <person name="Yandava C."/>
            <person name="Burger G."/>
            <person name="Gray M.W."/>
            <person name="Holland P.W.H."/>
            <person name="King N."/>
            <person name="Lang F.B.F."/>
            <person name="Roger A.J."/>
            <person name="Ruiz-Trillo I."/>
            <person name="Lander E."/>
            <person name="Nusbaum C."/>
        </authorList>
    </citation>
    <scope>NUCLEOTIDE SEQUENCE [LARGE SCALE GENOMIC DNA]</scope>
    <source>
        <strain evidence="14">ATCC 38327</strain>
    </source>
</reference>
<comment type="function">
    <text evidence="9">Proton-conducting pore forming subunit of the V0 complex of vacuolar(H+)-ATPase (V-ATPase), a multisubunit enzyme composed of a peripheral complex (V1) that hydrolyzes ATP and a membrane integral complex (V0) that translocates protons. V-ATPase is responsible for acidifying and maintaining the pH of intracellular compartments.</text>
</comment>
<evidence type="ECO:0000256" key="11">
    <source>
        <dbReference type="RuleBase" id="RU363060"/>
    </source>
</evidence>
<evidence type="ECO:0000256" key="2">
    <source>
        <dbReference type="ARBA" id="ARBA00007296"/>
    </source>
</evidence>
<evidence type="ECO:0000256" key="1">
    <source>
        <dbReference type="ARBA" id="ARBA00004141"/>
    </source>
</evidence>
<dbReference type="PANTHER" id="PTHR10263">
    <property type="entry name" value="V-TYPE PROTON ATPASE PROTEOLIPID SUBUNIT"/>
    <property type="match status" value="1"/>
</dbReference>
<gene>
    <name evidence="13" type="ORF">AMAG_02650</name>
</gene>
<protein>
    <submittedName>
        <fullName evidence="13">V-type ATPase, C subunit</fullName>
    </submittedName>
</protein>
<dbReference type="Gene3D" id="1.20.120.610">
    <property type="entry name" value="lithium bound rotor ring of v- atpase"/>
    <property type="match status" value="1"/>
</dbReference>
<proteinExistence type="inferred from homology"/>
<feature type="transmembrane region" description="Helical" evidence="11">
    <location>
        <begin position="12"/>
        <end position="31"/>
    </location>
</feature>
<keyword evidence="5" id="KW-0375">Hydrogen ion transport</keyword>
<feature type="domain" description="V-ATPase proteolipid subunit C-like" evidence="12">
    <location>
        <begin position="138"/>
        <end position="196"/>
    </location>
</feature>
<evidence type="ECO:0000256" key="8">
    <source>
        <dbReference type="ARBA" id="ARBA00023136"/>
    </source>
</evidence>
<evidence type="ECO:0000256" key="3">
    <source>
        <dbReference type="ARBA" id="ARBA00022448"/>
    </source>
</evidence>
<evidence type="ECO:0000256" key="9">
    <source>
        <dbReference type="ARBA" id="ARBA00045519"/>
    </source>
</evidence>
<evidence type="ECO:0000256" key="7">
    <source>
        <dbReference type="ARBA" id="ARBA00023065"/>
    </source>
</evidence>
<dbReference type="InterPro" id="IPR002379">
    <property type="entry name" value="ATPase_proteolipid_c-like_dom"/>
</dbReference>
<dbReference type="OrthoDB" id="10264021at2759"/>
<evidence type="ECO:0000256" key="6">
    <source>
        <dbReference type="ARBA" id="ARBA00022989"/>
    </source>
</evidence>
<dbReference type="GO" id="GO:0033179">
    <property type="term" value="C:proton-transporting V-type ATPase, V0 domain"/>
    <property type="evidence" value="ECO:0007669"/>
    <property type="project" value="InterPro"/>
</dbReference>
<keyword evidence="3 11" id="KW-0813">Transport</keyword>
<name>A0A0L0S3B7_ALLM3</name>
<dbReference type="PRINTS" id="PR00122">
    <property type="entry name" value="VACATPASE"/>
</dbReference>
<evidence type="ECO:0000256" key="5">
    <source>
        <dbReference type="ARBA" id="ARBA00022781"/>
    </source>
</evidence>
<dbReference type="CDD" id="cd18177">
    <property type="entry name" value="ATP-synt_Vo_c_ATP6F_rpt1"/>
    <property type="match status" value="1"/>
</dbReference>
<comment type="caution">
    <text evidence="11">Lacks conserved residue(s) required for the propagation of feature annotation.</text>
</comment>
<dbReference type="eggNOG" id="KOG0233">
    <property type="taxonomic scope" value="Eukaryota"/>
</dbReference>
<keyword evidence="7 11" id="KW-0406">Ion transport</keyword>